<dbReference type="InterPro" id="IPR027474">
    <property type="entry name" value="L-asparaginase_N"/>
</dbReference>
<dbReference type="InterPro" id="IPR004550">
    <property type="entry name" value="AsnASE_II"/>
</dbReference>
<dbReference type="Pfam" id="PF00710">
    <property type="entry name" value="Asparaginase"/>
    <property type="match status" value="1"/>
</dbReference>
<dbReference type="PROSITE" id="PS51732">
    <property type="entry name" value="ASN_GLN_ASE_3"/>
    <property type="match status" value="1"/>
</dbReference>
<dbReference type="InterPro" id="IPR040919">
    <property type="entry name" value="Asparaginase_C"/>
</dbReference>
<comment type="caution">
    <text evidence="5">The sequence shown here is derived from an EMBL/GenBank/DDBJ whole genome shotgun (WGS) entry which is preliminary data.</text>
</comment>
<comment type="similarity">
    <text evidence="1">Belongs to the asparaginase 1 family.</text>
</comment>
<dbReference type="CDD" id="cd08964">
    <property type="entry name" value="L-asparaginase_II"/>
    <property type="match status" value="1"/>
</dbReference>
<keyword evidence="6" id="KW-1185">Reference proteome</keyword>
<dbReference type="SFLD" id="SFLDS00057">
    <property type="entry name" value="Glutaminase/Asparaginase"/>
    <property type="match status" value="1"/>
</dbReference>
<name>A0ABW6Z3K7_9ACTN</name>
<dbReference type="PRINTS" id="PR00139">
    <property type="entry name" value="ASNGLNASE"/>
</dbReference>
<dbReference type="Gene3D" id="3.40.50.1170">
    <property type="entry name" value="L-asparaginase, N-terminal domain"/>
    <property type="match status" value="1"/>
</dbReference>
<gene>
    <name evidence="5" type="ORF">ACF1HC_29635</name>
</gene>
<proteinExistence type="inferred from homology"/>
<dbReference type="PIRSF" id="PIRSF500176">
    <property type="entry name" value="L_ASNase"/>
    <property type="match status" value="1"/>
</dbReference>
<evidence type="ECO:0000256" key="1">
    <source>
        <dbReference type="ARBA" id="ARBA00010518"/>
    </source>
</evidence>
<organism evidence="5 6">
    <name type="scientific">Streptomyces eurythermus</name>
    <dbReference type="NCBI Taxonomy" id="42237"/>
    <lineage>
        <taxon>Bacteria</taxon>
        <taxon>Bacillati</taxon>
        <taxon>Actinomycetota</taxon>
        <taxon>Actinomycetes</taxon>
        <taxon>Kitasatosporales</taxon>
        <taxon>Streptomycetaceae</taxon>
        <taxon>Streptomyces</taxon>
    </lineage>
</organism>
<dbReference type="Proteomes" id="UP001603418">
    <property type="component" value="Unassembled WGS sequence"/>
</dbReference>
<dbReference type="EMBL" id="JBICBM010000015">
    <property type="protein sequence ID" value="MFF9885723.1"/>
    <property type="molecule type" value="Genomic_DNA"/>
</dbReference>
<evidence type="ECO:0000259" key="3">
    <source>
        <dbReference type="Pfam" id="PF00710"/>
    </source>
</evidence>
<dbReference type="Pfam" id="PF17763">
    <property type="entry name" value="Asparaginase_C"/>
    <property type="match status" value="1"/>
</dbReference>
<dbReference type="InterPro" id="IPR036152">
    <property type="entry name" value="Asp/glu_Ase-like_sf"/>
</dbReference>
<protein>
    <submittedName>
        <fullName evidence="5">Asparaginase</fullName>
    </submittedName>
</protein>
<dbReference type="SUPFAM" id="SSF53774">
    <property type="entry name" value="Glutaminase/Asparaginase"/>
    <property type="match status" value="1"/>
</dbReference>
<reference evidence="5 6" key="1">
    <citation type="submission" date="2024-10" db="EMBL/GenBank/DDBJ databases">
        <title>The Natural Products Discovery Center: Release of the First 8490 Sequenced Strains for Exploring Actinobacteria Biosynthetic Diversity.</title>
        <authorList>
            <person name="Kalkreuter E."/>
            <person name="Kautsar S.A."/>
            <person name="Yang D."/>
            <person name="Bader C.D."/>
            <person name="Teijaro C.N."/>
            <person name="Fluegel L."/>
            <person name="Davis C.M."/>
            <person name="Simpson J.R."/>
            <person name="Lauterbach L."/>
            <person name="Steele A.D."/>
            <person name="Gui C."/>
            <person name="Meng S."/>
            <person name="Li G."/>
            <person name="Viehrig K."/>
            <person name="Ye F."/>
            <person name="Su P."/>
            <person name="Kiefer A.F."/>
            <person name="Nichols A."/>
            <person name="Cepeda A.J."/>
            <person name="Yan W."/>
            <person name="Fan B."/>
            <person name="Jiang Y."/>
            <person name="Adhikari A."/>
            <person name="Zheng C.-J."/>
            <person name="Schuster L."/>
            <person name="Cowan T.M."/>
            <person name="Smanski M.J."/>
            <person name="Chevrette M.G."/>
            <person name="De Carvalho L.P.S."/>
            <person name="Shen B."/>
        </authorList>
    </citation>
    <scope>NUCLEOTIDE SEQUENCE [LARGE SCALE GENOMIC DNA]</scope>
    <source>
        <strain evidence="5 6">NPDC013366</strain>
    </source>
</reference>
<dbReference type="InterPro" id="IPR006034">
    <property type="entry name" value="Asparaginase/glutaminase-like"/>
</dbReference>
<dbReference type="Gene3D" id="3.40.50.40">
    <property type="match status" value="1"/>
</dbReference>
<dbReference type="RefSeq" id="WP_030785851.1">
    <property type="nucleotide sequence ID" value="NZ_JBFACJ010000024.1"/>
</dbReference>
<keyword evidence="2" id="KW-0378">Hydrolase</keyword>
<evidence type="ECO:0000256" key="2">
    <source>
        <dbReference type="ARBA" id="ARBA00022801"/>
    </source>
</evidence>
<dbReference type="SMART" id="SM00870">
    <property type="entry name" value="Asparaginase"/>
    <property type="match status" value="1"/>
</dbReference>
<dbReference type="InterPro" id="IPR037152">
    <property type="entry name" value="L-asparaginase_N_sf"/>
</dbReference>
<dbReference type="PANTHER" id="PTHR11707:SF28">
    <property type="entry name" value="60 KDA LYSOPHOSPHOLIPASE"/>
    <property type="match status" value="1"/>
</dbReference>
<evidence type="ECO:0000313" key="6">
    <source>
        <dbReference type="Proteomes" id="UP001603418"/>
    </source>
</evidence>
<feature type="domain" description="L-asparaginase N-terminal" evidence="3">
    <location>
        <begin position="12"/>
        <end position="199"/>
    </location>
</feature>
<evidence type="ECO:0000313" key="5">
    <source>
        <dbReference type="EMBL" id="MFF9885723.1"/>
    </source>
</evidence>
<dbReference type="PANTHER" id="PTHR11707">
    <property type="entry name" value="L-ASPARAGINASE"/>
    <property type="match status" value="1"/>
</dbReference>
<accession>A0ABW6Z3K7</accession>
<evidence type="ECO:0000259" key="4">
    <source>
        <dbReference type="Pfam" id="PF17763"/>
    </source>
</evidence>
<dbReference type="PIRSF" id="PIRSF001220">
    <property type="entry name" value="L-ASNase_gatD"/>
    <property type="match status" value="1"/>
</dbReference>
<dbReference type="InterPro" id="IPR027473">
    <property type="entry name" value="L-asparaginase_C"/>
</dbReference>
<feature type="domain" description="Asparaginase/glutaminase C-terminal" evidence="4">
    <location>
        <begin position="215"/>
        <end position="329"/>
    </location>
</feature>
<sequence length="333" mass="34057">MLLADRDPNRTVLVLTLGGTIAMTRTAASSGVAPTLTGADLVRAVPGLHSVATVTVEDFRQMPGASLAISDIVALVDRLKRAVSEGVDGIVVTQGTDTLEETAYLTDLYYPGSTPVVFTGAMRTAEAAGADGPANLLAAVQTAVSAQARGAGVLVVLGDEIHAARHVRKMHTTSPGAFGSPDIGPLGHVVEGAVRLHRALSVMAPVPLPTGALPQVEIVTASLDSSGTLLEGLENKVAGLVVAAFGAGHVPRTWCSRLEALAKAIPVVLASRIGTGPVLASTYAFPGSESDLLARGLISAGALDAYKARLLLTAHLAAGSPRYEIAEAFLHHP</sequence>